<evidence type="ECO:0008006" key="8">
    <source>
        <dbReference type="Google" id="ProtNLM"/>
    </source>
</evidence>
<proteinExistence type="inferred from homology"/>
<dbReference type="CDD" id="cd06532">
    <property type="entry name" value="Glyco_transf_25"/>
    <property type="match status" value="1"/>
</dbReference>
<dbReference type="PANTHER" id="PTHR10730">
    <property type="entry name" value="PROCOLLAGEN-LYSINE,2-OXOGLUTARATE 5-DIOXYGENASE/GLYCOSYLTRANSFERASE 25 FAMILY MEMBER"/>
    <property type="match status" value="1"/>
</dbReference>
<feature type="region of interest" description="Disordered" evidence="4">
    <location>
        <begin position="175"/>
        <end position="210"/>
    </location>
</feature>
<feature type="transmembrane region" description="Helical" evidence="5">
    <location>
        <begin position="12"/>
        <end position="30"/>
    </location>
</feature>
<keyword evidence="2" id="KW-0328">Glycosyltransferase</keyword>
<evidence type="ECO:0000313" key="7">
    <source>
        <dbReference type="Proteomes" id="UP000774617"/>
    </source>
</evidence>
<keyword evidence="7" id="KW-1185">Reference proteome</keyword>
<evidence type="ECO:0000313" key="6">
    <source>
        <dbReference type="EMBL" id="KAH7062608.1"/>
    </source>
</evidence>
<dbReference type="EMBL" id="JAGTJR010000003">
    <property type="protein sequence ID" value="KAH7062608.1"/>
    <property type="molecule type" value="Genomic_DNA"/>
</dbReference>
<organism evidence="6 7">
    <name type="scientific">Macrophomina phaseolina</name>
    <dbReference type="NCBI Taxonomy" id="35725"/>
    <lineage>
        <taxon>Eukaryota</taxon>
        <taxon>Fungi</taxon>
        <taxon>Dikarya</taxon>
        <taxon>Ascomycota</taxon>
        <taxon>Pezizomycotina</taxon>
        <taxon>Dothideomycetes</taxon>
        <taxon>Dothideomycetes incertae sedis</taxon>
        <taxon>Botryosphaeriales</taxon>
        <taxon>Botryosphaeriaceae</taxon>
        <taxon>Macrophomina</taxon>
    </lineage>
</organism>
<keyword evidence="3" id="KW-0808">Transferase</keyword>
<accession>A0ABQ8GR00</accession>
<evidence type="ECO:0000256" key="5">
    <source>
        <dbReference type="SAM" id="Phobius"/>
    </source>
</evidence>
<comment type="similarity">
    <text evidence="1">Belongs to the glycosyltransferase 25 family.</text>
</comment>
<keyword evidence="5" id="KW-0812">Transmembrane</keyword>
<evidence type="ECO:0000256" key="2">
    <source>
        <dbReference type="ARBA" id="ARBA00022676"/>
    </source>
</evidence>
<evidence type="ECO:0000256" key="3">
    <source>
        <dbReference type="ARBA" id="ARBA00022679"/>
    </source>
</evidence>
<reference evidence="6 7" key="1">
    <citation type="journal article" date="2021" name="Nat. Commun.">
        <title>Genetic determinants of endophytism in the Arabidopsis root mycobiome.</title>
        <authorList>
            <person name="Mesny F."/>
            <person name="Miyauchi S."/>
            <person name="Thiergart T."/>
            <person name="Pickel B."/>
            <person name="Atanasova L."/>
            <person name="Karlsson M."/>
            <person name="Huettel B."/>
            <person name="Barry K.W."/>
            <person name="Haridas S."/>
            <person name="Chen C."/>
            <person name="Bauer D."/>
            <person name="Andreopoulos W."/>
            <person name="Pangilinan J."/>
            <person name="LaButti K."/>
            <person name="Riley R."/>
            <person name="Lipzen A."/>
            <person name="Clum A."/>
            <person name="Drula E."/>
            <person name="Henrissat B."/>
            <person name="Kohler A."/>
            <person name="Grigoriev I.V."/>
            <person name="Martin F.M."/>
            <person name="Hacquard S."/>
        </authorList>
    </citation>
    <scope>NUCLEOTIDE SEQUENCE [LARGE SCALE GENOMIC DNA]</scope>
    <source>
        <strain evidence="6 7">MPI-SDFR-AT-0080</strain>
    </source>
</reference>
<comment type="caution">
    <text evidence="6">The sequence shown here is derived from an EMBL/GenBank/DDBJ whole genome shotgun (WGS) entry which is preliminary data.</text>
</comment>
<keyword evidence="5" id="KW-1133">Transmembrane helix</keyword>
<sequence>MTLYSSHARGALIGASGLALLVLFLLYYYGSNASSRLQISGRPSGATDSDLLNHVFNRTLGFQKIFVINLPSRTDYRDSMALAAALSDLQVEFIDGVTDVDERTLPPGAKEVNLNSGSLYAWRAHMNAARLIVEQNLSSALILESDVDWDIRIKKQMRDFAMASRLLVQPLPGTTDKFLDPSYPEPQPGQSPQDFEVGKETTAEPTSSPYGDIDRWDMLWLGHCGTRFPKLSDGNAPLGRAVIPNDETVPEKQHVHMQFGDDELVQQYPAHTRVVSRARVNTCTLGYALSQPGARRLLYELGIRKMTGTNDMMFRSICDGVDGRPLSTCLTVQPQLFQHHRPVGPKSSFSDISDHGTDYNEQAFTRNIRWSTRLNFPKLLYGETDYIDLFKDGEKMPELGY</sequence>
<dbReference type="PANTHER" id="PTHR10730:SF53">
    <property type="entry name" value="GLYCOSYLTRANSFERASE 25 FAMILY MEMBER"/>
    <property type="match status" value="1"/>
</dbReference>
<evidence type="ECO:0000256" key="4">
    <source>
        <dbReference type="SAM" id="MobiDB-lite"/>
    </source>
</evidence>
<keyword evidence="5" id="KW-0472">Membrane</keyword>
<evidence type="ECO:0000256" key="1">
    <source>
        <dbReference type="ARBA" id="ARBA00006721"/>
    </source>
</evidence>
<dbReference type="InterPro" id="IPR050757">
    <property type="entry name" value="Collagen_mod_GT25"/>
</dbReference>
<gene>
    <name evidence="6" type="ORF">B0J12DRAFT_645904</name>
</gene>
<dbReference type="InterPro" id="IPR002654">
    <property type="entry name" value="Glyco_trans_25"/>
</dbReference>
<dbReference type="Proteomes" id="UP000774617">
    <property type="component" value="Unassembled WGS sequence"/>
</dbReference>
<name>A0ABQ8GR00_9PEZI</name>
<protein>
    <recommendedName>
        <fullName evidence="8">Glycosyl transferase family 25</fullName>
    </recommendedName>
</protein>